<protein>
    <recommendedName>
        <fullName evidence="3 7">L-lactate dehydrogenase</fullName>
        <shortName evidence="7">L-LDH</shortName>
        <ecNumber evidence="3 7">1.1.1.27</ecNumber>
    </recommendedName>
</protein>
<dbReference type="GO" id="GO:0006096">
    <property type="term" value="P:glycolytic process"/>
    <property type="evidence" value="ECO:0007669"/>
    <property type="project" value="UniProtKB-UniRule"/>
</dbReference>
<reference evidence="12" key="1">
    <citation type="submission" date="2020-10" db="EMBL/GenBank/DDBJ databases">
        <authorList>
            <person name="Gilroy R."/>
        </authorList>
    </citation>
    <scope>NUCLEOTIDE SEQUENCE</scope>
    <source>
        <strain evidence="12">CHK190-19873</strain>
    </source>
</reference>
<dbReference type="GO" id="GO:0004459">
    <property type="term" value="F:L-lactate dehydrogenase (NAD+) activity"/>
    <property type="evidence" value="ECO:0007669"/>
    <property type="project" value="UniProtKB-UniRule"/>
</dbReference>
<evidence type="ECO:0000256" key="1">
    <source>
        <dbReference type="ARBA" id="ARBA00004843"/>
    </source>
</evidence>
<dbReference type="PIRSF" id="PIRSF000102">
    <property type="entry name" value="Lac_mal_DH"/>
    <property type="match status" value="1"/>
</dbReference>
<dbReference type="AlphaFoldDB" id="A0A9D1ET78"/>
<evidence type="ECO:0000256" key="4">
    <source>
        <dbReference type="ARBA" id="ARBA00023002"/>
    </source>
</evidence>
<comment type="catalytic activity">
    <reaction evidence="6 7">
        <text>(S)-lactate + NAD(+) = pyruvate + NADH + H(+)</text>
        <dbReference type="Rhea" id="RHEA:23444"/>
        <dbReference type="ChEBI" id="CHEBI:15361"/>
        <dbReference type="ChEBI" id="CHEBI:15378"/>
        <dbReference type="ChEBI" id="CHEBI:16651"/>
        <dbReference type="ChEBI" id="CHEBI:57540"/>
        <dbReference type="ChEBI" id="CHEBI:57945"/>
        <dbReference type="EC" id="1.1.1.27"/>
    </reaction>
</comment>
<feature type="binding site" evidence="7">
    <location>
        <position position="91"/>
    </location>
    <ligand>
        <name>substrate</name>
    </ligand>
</feature>
<dbReference type="PANTHER" id="PTHR43128:SF31">
    <property type="entry name" value="L-LACTATE DEHYDROGENASE"/>
    <property type="match status" value="1"/>
</dbReference>
<dbReference type="HAMAP" id="MF_00488">
    <property type="entry name" value="Lactate_dehydrog"/>
    <property type="match status" value="1"/>
</dbReference>
<evidence type="ECO:0000256" key="2">
    <source>
        <dbReference type="ARBA" id="ARBA00006054"/>
    </source>
</evidence>
<evidence type="ECO:0000256" key="3">
    <source>
        <dbReference type="ARBA" id="ARBA00012967"/>
    </source>
</evidence>
<comment type="similarity">
    <text evidence="2 7">Belongs to the LDH/MDH superfamily. LDH family.</text>
</comment>
<feature type="binding site" evidence="7">
    <location>
        <position position="68"/>
    </location>
    <ligand>
        <name>NAD(+)</name>
        <dbReference type="ChEBI" id="CHEBI:57540"/>
    </ligand>
</feature>
<dbReference type="InterPro" id="IPR001557">
    <property type="entry name" value="L-lactate/malate_DH"/>
</dbReference>
<gene>
    <name evidence="7" type="primary">ldh</name>
    <name evidence="12" type="ORF">IAB44_06780</name>
</gene>
<feature type="binding site" evidence="7 9">
    <location>
        <position position="37"/>
    </location>
    <ligand>
        <name>NAD(+)</name>
        <dbReference type="ChEBI" id="CHEBI:57540"/>
    </ligand>
</feature>
<feature type="binding site" evidence="7">
    <location>
        <position position="42"/>
    </location>
    <ligand>
        <name>NAD(+)</name>
        <dbReference type="ChEBI" id="CHEBI:57540"/>
    </ligand>
</feature>
<sequence>MKISRSKIVIVGAGLVGTTTAYNLVVQGVAAEIVLVDLNREKAEGEALDMQHSMEFQRRNVAVRAGGYAECADADIVIITAAAPTDGNPDRRAALEKSAKIMRGIVPQVMENGFDGIFLVVSNPVDAMSWLVWKLSGLPSSRVIGTGTILETARLKHLIAKEMMIDPRSVDAYVLGEHGDAMMIPWSHVRAGGKSFRHMVDGSNDRIRSIALDSMVEEVRKSGGYVLKAKGNTQYGIAGAVTAIVKAVMHDENKIYAVSAYLNGEYGERGIFCGVPAILNRKGVEDIGEFHLTGEEARQFANSASVIRESIARLAEYTGASGRI</sequence>
<feature type="binding site" evidence="7">
    <location>
        <position position="233"/>
    </location>
    <ligand>
        <name>substrate</name>
    </ligand>
</feature>
<reference evidence="12" key="2">
    <citation type="journal article" date="2021" name="PeerJ">
        <title>Extensive microbial diversity within the chicken gut microbiome revealed by metagenomics and culture.</title>
        <authorList>
            <person name="Gilroy R."/>
            <person name="Ravi A."/>
            <person name="Getino M."/>
            <person name="Pursley I."/>
            <person name="Horton D.L."/>
            <person name="Alikhan N.F."/>
            <person name="Baker D."/>
            <person name="Gharbi K."/>
            <person name="Hall N."/>
            <person name="Watson M."/>
            <person name="Adriaenssens E.M."/>
            <person name="Foster-Nyarko E."/>
            <person name="Jarju S."/>
            <person name="Secka A."/>
            <person name="Antonio M."/>
            <person name="Oren A."/>
            <person name="Chaudhuri R.R."/>
            <person name="La Ragione R."/>
            <person name="Hildebrand F."/>
            <person name="Pallen M.J."/>
        </authorList>
    </citation>
    <scope>NUCLEOTIDE SEQUENCE</scope>
    <source>
        <strain evidence="12">CHK190-19873</strain>
    </source>
</reference>
<dbReference type="GO" id="GO:0005737">
    <property type="term" value="C:cytoplasm"/>
    <property type="evidence" value="ECO:0007669"/>
    <property type="project" value="UniProtKB-SubCell"/>
</dbReference>
<feature type="domain" description="Lactate/malate dehydrogenase N-terminal" evidence="10">
    <location>
        <begin position="7"/>
        <end position="145"/>
    </location>
</feature>
<comment type="pathway">
    <text evidence="1 7">Fermentation; pyruvate fermentation to lactate; (S)-lactate from pyruvate: step 1/1.</text>
</comment>
<feature type="binding site" evidence="7">
    <location>
        <position position="16"/>
    </location>
    <ligand>
        <name>NAD(+)</name>
        <dbReference type="ChEBI" id="CHEBI:57540"/>
    </ligand>
</feature>
<dbReference type="Gene3D" id="3.90.110.10">
    <property type="entry name" value="Lactate dehydrogenase/glycoside hydrolase, family 4, C-terminal"/>
    <property type="match status" value="1"/>
</dbReference>
<comment type="caution">
    <text evidence="12">The sequence shown here is derived from an EMBL/GenBank/DDBJ whole genome shotgun (WGS) entry which is preliminary data.</text>
</comment>
<organism evidence="12 13">
    <name type="scientific">Candidatus Limivivens intestinipullorum</name>
    <dbReference type="NCBI Taxonomy" id="2840858"/>
    <lineage>
        <taxon>Bacteria</taxon>
        <taxon>Bacillati</taxon>
        <taxon>Bacillota</taxon>
        <taxon>Clostridia</taxon>
        <taxon>Lachnospirales</taxon>
        <taxon>Lachnospiraceae</taxon>
        <taxon>Lachnospiraceae incertae sedis</taxon>
        <taxon>Candidatus Limivivens</taxon>
    </lineage>
</organism>
<evidence type="ECO:0000256" key="9">
    <source>
        <dbReference type="PIRSR" id="PIRSR000102-3"/>
    </source>
</evidence>
<evidence type="ECO:0000259" key="10">
    <source>
        <dbReference type="Pfam" id="PF00056"/>
    </source>
</evidence>
<feature type="binding site" evidence="7">
    <location>
        <begin position="123"/>
        <end position="126"/>
    </location>
    <ligand>
        <name>substrate</name>
    </ligand>
</feature>
<dbReference type="GO" id="GO:0006089">
    <property type="term" value="P:lactate metabolic process"/>
    <property type="evidence" value="ECO:0007669"/>
    <property type="project" value="TreeGrafter"/>
</dbReference>
<dbReference type="SUPFAM" id="SSF56327">
    <property type="entry name" value="LDH C-terminal domain-like"/>
    <property type="match status" value="1"/>
</dbReference>
<name>A0A9D1ET78_9FIRM</name>
<keyword evidence="7" id="KW-0963">Cytoplasm</keyword>
<dbReference type="Pfam" id="PF00056">
    <property type="entry name" value="Ldh_1_N"/>
    <property type="match status" value="1"/>
</dbReference>
<keyword evidence="5 7" id="KW-0520">NAD</keyword>
<dbReference type="InterPro" id="IPR001236">
    <property type="entry name" value="Lactate/malate_DH_N"/>
</dbReference>
<dbReference type="InterPro" id="IPR015955">
    <property type="entry name" value="Lactate_DH/Glyco_Ohase_4_C"/>
</dbReference>
<dbReference type="InterPro" id="IPR011304">
    <property type="entry name" value="L-lactate_DH"/>
</dbReference>
<dbReference type="NCBIfam" id="NF000824">
    <property type="entry name" value="PRK00066.1"/>
    <property type="match status" value="1"/>
</dbReference>
<feature type="binding site" evidence="7">
    <location>
        <position position="146"/>
    </location>
    <ligand>
        <name>NAD(+)</name>
        <dbReference type="ChEBI" id="CHEBI:57540"/>
    </ligand>
</feature>
<dbReference type="PANTHER" id="PTHR43128">
    <property type="entry name" value="L-2-HYDROXYCARBOXYLATE DEHYDROGENASE (NAD(P)(+))"/>
    <property type="match status" value="1"/>
</dbReference>
<dbReference type="InterPro" id="IPR036291">
    <property type="entry name" value="NAD(P)-bd_dom_sf"/>
</dbReference>
<accession>A0A9D1ET78</accession>
<dbReference type="EC" id="1.1.1.27" evidence="3 7"/>
<evidence type="ECO:0000259" key="11">
    <source>
        <dbReference type="Pfam" id="PF02866"/>
    </source>
</evidence>
<dbReference type="Proteomes" id="UP000823935">
    <property type="component" value="Unassembled WGS sequence"/>
</dbReference>
<dbReference type="NCBIfam" id="TIGR01771">
    <property type="entry name" value="L-LDH-NAD"/>
    <property type="match status" value="1"/>
</dbReference>
<feature type="active site" description="Proton acceptor" evidence="7 8">
    <location>
        <position position="178"/>
    </location>
</feature>
<feature type="domain" description="Lactate/malate dehydrogenase C-terminal" evidence="11">
    <location>
        <begin position="148"/>
        <end position="315"/>
    </location>
</feature>
<dbReference type="CDD" id="cd05291">
    <property type="entry name" value="HicDH_like"/>
    <property type="match status" value="1"/>
</dbReference>
<dbReference type="InterPro" id="IPR022383">
    <property type="entry name" value="Lactate/malate_DH_C"/>
</dbReference>
<feature type="binding site" evidence="9">
    <location>
        <begin position="12"/>
        <end position="17"/>
    </location>
    <ligand>
        <name>NAD(+)</name>
        <dbReference type="ChEBI" id="CHEBI:57540"/>
    </ligand>
</feature>
<evidence type="ECO:0000256" key="8">
    <source>
        <dbReference type="PIRSR" id="PIRSR000102-1"/>
    </source>
</evidence>
<keyword evidence="4 7" id="KW-0560">Oxidoreductase</keyword>
<dbReference type="FunFam" id="3.40.50.720:FF:000018">
    <property type="entry name" value="Malate dehydrogenase"/>
    <property type="match status" value="1"/>
</dbReference>
<evidence type="ECO:0000256" key="5">
    <source>
        <dbReference type="ARBA" id="ARBA00023027"/>
    </source>
</evidence>
<comment type="subunit">
    <text evidence="7">Homotetramer.</text>
</comment>
<evidence type="ECO:0000313" key="12">
    <source>
        <dbReference type="EMBL" id="HIS31236.1"/>
    </source>
</evidence>
<dbReference type="Pfam" id="PF02866">
    <property type="entry name" value="Ldh_1_C"/>
    <property type="match status" value="1"/>
</dbReference>
<dbReference type="SUPFAM" id="SSF51735">
    <property type="entry name" value="NAD(P)-binding Rossmann-fold domains"/>
    <property type="match status" value="1"/>
</dbReference>
<evidence type="ECO:0000313" key="13">
    <source>
        <dbReference type="Proteomes" id="UP000823935"/>
    </source>
</evidence>
<evidence type="ECO:0000256" key="7">
    <source>
        <dbReference type="HAMAP-Rule" id="MF_00488"/>
    </source>
</evidence>
<comment type="function">
    <text evidence="7">Catalyzes the conversion of lactate to pyruvate.</text>
</comment>
<dbReference type="EMBL" id="DVIQ01000033">
    <property type="protein sequence ID" value="HIS31236.1"/>
    <property type="molecule type" value="Genomic_DNA"/>
</dbReference>
<feature type="binding site" evidence="7 9">
    <location>
        <begin position="121"/>
        <end position="123"/>
    </location>
    <ligand>
        <name>NAD(+)</name>
        <dbReference type="ChEBI" id="CHEBI:57540"/>
    </ligand>
</feature>
<evidence type="ECO:0000256" key="6">
    <source>
        <dbReference type="ARBA" id="ARBA00049258"/>
    </source>
</evidence>
<dbReference type="PRINTS" id="PR00086">
    <property type="entry name" value="LLDHDRGNASE"/>
</dbReference>
<proteinExistence type="inferred from homology"/>
<dbReference type="Gene3D" id="3.40.50.720">
    <property type="entry name" value="NAD(P)-binding Rossmann-like Domain"/>
    <property type="match status" value="1"/>
</dbReference>
<comment type="caution">
    <text evidence="7">Lacks conserved residue(s) required for the propagation of feature annotation.</text>
</comment>
<comment type="subcellular location">
    <subcellularLocation>
        <location evidence="7">Cytoplasm</location>
    </subcellularLocation>
</comment>